<evidence type="ECO:0000313" key="2">
    <source>
        <dbReference type="Proteomes" id="UP000313359"/>
    </source>
</evidence>
<dbReference type="EMBL" id="ML122273">
    <property type="protein sequence ID" value="RPD58808.1"/>
    <property type="molecule type" value="Genomic_DNA"/>
</dbReference>
<keyword evidence="2" id="KW-1185">Reference proteome</keyword>
<dbReference type="Proteomes" id="UP000313359">
    <property type="component" value="Unassembled WGS sequence"/>
</dbReference>
<reference evidence="1" key="1">
    <citation type="journal article" date="2018" name="Genome Biol. Evol.">
        <title>Genomics and development of Lentinus tigrinus, a white-rot wood-decaying mushroom with dimorphic fruiting bodies.</title>
        <authorList>
            <person name="Wu B."/>
            <person name="Xu Z."/>
            <person name="Knudson A."/>
            <person name="Carlson A."/>
            <person name="Chen N."/>
            <person name="Kovaka S."/>
            <person name="LaButti K."/>
            <person name="Lipzen A."/>
            <person name="Pennachio C."/>
            <person name="Riley R."/>
            <person name="Schakwitz W."/>
            <person name="Umezawa K."/>
            <person name="Ohm R.A."/>
            <person name="Grigoriev I.V."/>
            <person name="Nagy L.G."/>
            <person name="Gibbons J."/>
            <person name="Hibbett D."/>
        </authorList>
    </citation>
    <scope>NUCLEOTIDE SEQUENCE [LARGE SCALE GENOMIC DNA]</scope>
    <source>
        <strain evidence="1">ALCF2SS1-6</strain>
    </source>
</reference>
<sequence length="228" mass="25241">MARGLTLKCIPGRELMKTYKLCALALRTLFSWPHSSFRHLSVFPTRAATRNSAPPRGSSRPWTTGFGLSCTSTPFKFSAEVSVVYEVHAHKRDNSSDTEPASHVLTCTTTCLRTGSCDRLTATSRWPSRYRAHMLFRLALAQRTLVRPSPRSIHSFISILSLSRADSVTAAFLVQRYRIHQPSDQYTPSMPCAYSAIVSPLVQRAESGLALCSVAPHVDHRSAPPVLV</sequence>
<name>A0A5C2S6C2_9APHY</name>
<evidence type="ECO:0000313" key="1">
    <source>
        <dbReference type="EMBL" id="RPD58808.1"/>
    </source>
</evidence>
<protein>
    <submittedName>
        <fullName evidence="1">Uncharacterized protein</fullName>
    </submittedName>
</protein>
<proteinExistence type="predicted"/>
<dbReference type="AlphaFoldDB" id="A0A5C2S6C2"/>
<organism evidence="1 2">
    <name type="scientific">Lentinus tigrinus ALCF2SS1-6</name>
    <dbReference type="NCBI Taxonomy" id="1328759"/>
    <lineage>
        <taxon>Eukaryota</taxon>
        <taxon>Fungi</taxon>
        <taxon>Dikarya</taxon>
        <taxon>Basidiomycota</taxon>
        <taxon>Agaricomycotina</taxon>
        <taxon>Agaricomycetes</taxon>
        <taxon>Polyporales</taxon>
        <taxon>Polyporaceae</taxon>
        <taxon>Lentinus</taxon>
    </lineage>
</organism>
<gene>
    <name evidence="1" type="ORF">L227DRAFT_177531</name>
</gene>
<accession>A0A5C2S6C2</accession>